<reference evidence="1" key="1">
    <citation type="submission" date="2021-08" db="EMBL/GenBank/DDBJ databases">
        <title>The first chromosome-level gecko genome reveals the dynamic sex chromosomes of Neotropical dwarf geckos (Sphaerodactylidae: Sphaerodactylus).</title>
        <authorList>
            <person name="Pinto B.J."/>
            <person name="Keating S.E."/>
            <person name="Gamble T."/>
        </authorList>
    </citation>
    <scope>NUCLEOTIDE SEQUENCE</scope>
    <source>
        <strain evidence="1">TG3544</strain>
    </source>
</reference>
<protein>
    <submittedName>
        <fullName evidence="1">Uncharacterized protein</fullName>
    </submittedName>
</protein>
<comment type="caution">
    <text evidence="1">The sequence shown here is derived from an EMBL/GenBank/DDBJ whole genome shotgun (WGS) entry which is preliminary data.</text>
</comment>
<evidence type="ECO:0000313" key="2">
    <source>
        <dbReference type="Proteomes" id="UP000827872"/>
    </source>
</evidence>
<sequence length="83" mass="8716">MDDVSREEPSCRAGQRWPQPGNNGPDLASCGPVSFWAGVCKDTGAPPKPHQDSRPVFQEKGGQGELNFATGCGTGPLGAYPED</sequence>
<keyword evidence="2" id="KW-1185">Reference proteome</keyword>
<name>A0ACB8FUS5_9SAUR</name>
<accession>A0ACB8FUS5</accession>
<dbReference type="Proteomes" id="UP000827872">
    <property type="component" value="Linkage Group LG11"/>
</dbReference>
<gene>
    <name evidence="1" type="ORF">K3G42_017248</name>
</gene>
<organism evidence="1 2">
    <name type="scientific">Sphaerodactylus townsendi</name>
    <dbReference type="NCBI Taxonomy" id="933632"/>
    <lineage>
        <taxon>Eukaryota</taxon>
        <taxon>Metazoa</taxon>
        <taxon>Chordata</taxon>
        <taxon>Craniata</taxon>
        <taxon>Vertebrata</taxon>
        <taxon>Euteleostomi</taxon>
        <taxon>Lepidosauria</taxon>
        <taxon>Squamata</taxon>
        <taxon>Bifurcata</taxon>
        <taxon>Gekkota</taxon>
        <taxon>Sphaerodactylidae</taxon>
        <taxon>Sphaerodactylus</taxon>
    </lineage>
</organism>
<evidence type="ECO:0000313" key="1">
    <source>
        <dbReference type="EMBL" id="KAH8010987.1"/>
    </source>
</evidence>
<proteinExistence type="predicted"/>
<dbReference type="EMBL" id="CM037624">
    <property type="protein sequence ID" value="KAH8010987.1"/>
    <property type="molecule type" value="Genomic_DNA"/>
</dbReference>